<gene>
    <name evidence="1" type="ORF">RM190_23355</name>
</gene>
<organism evidence="1 2">
    <name type="scientific">Paracoccus broussonetiae</name>
    <dbReference type="NCBI Taxonomy" id="3075834"/>
    <lineage>
        <taxon>Bacteria</taxon>
        <taxon>Pseudomonadati</taxon>
        <taxon>Pseudomonadota</taxon>
        <taxon>Alphaproteobacteria</taxon>
        <taxon>Rhodobacterales</taxon>
        <taxon>Paracoccaceae</taxon>
        <taxon>Paracoccus</taxon>
    </lineage>
</organism>
<dbReference type="RefSeq" id="WP_311761885.1">
    <property type="nucleotide sequence ID" value="NZ_JAVRQI010000066.1"/>
</dbReference>
<proteinExistence type="predicted"/>
<comment type="caution">
    <text evidence="1">The sequence shown here is derived from an EMBL/GenBank/DDBJ whole genome shotgun (WGS) entry which is preliminary data.</text>
</comment>
<protein>
    <submittedName>
        <fullName evidence="1">Uncharacterized protein</fullName>
    </submittedName>
</protein>
<evidence type="ECO:0000313" key="1">
    <source>
        <dbReference type="EMBL" id="MDT1064807.1"/>
    </source>
</evidence>
<dbReference type="Proteomes" id="UP001251085">
    <property type="component" value="Unassembled WGS sequence"/>
</dbReference>
<keyword evidence="2" id="KW-1185">Reference proteome</keyword>
<dbReference type="EMBL" id="JAVRQI010000066">
    <property type="protein sequence ID" value="MDT1064807.1"/>
    <property type="molecule type" value="Genomic_DNA"/>
</dbReference>
<reference evidence="2" key="1">
    <citation type="submission" date="2023-07" db="EMBL/GenBank/DDBJ databases">
        <title>Characterization of two Paracoccaceae strains isolated from Phycosphere and proposal of Xinfangfangia lacusdiani sp. nov.</title>
        <authorList>
            <person name="Deng Y."/>
            <person name="Zhang Y.Q."/>
        </authorList>
    </citation>
    <scope>NUCLEOTIDE SEQUENCE [LARGE SCALE GENOMIC DNA]</scope>
    <source>
        <strain evidence="2">CPCC 101403</strain>
    </source>
</reference>
<feature type="non-terminal residue" evidence="1">
    <location>
        <position position="122"/>
    </location>
</feature>
<evidence type="ECO:0000313" key="2">
    <source>
        <dbReference type="Proteomes" id="UP001251085"/>
    </source>
</evidence>
<accession>A0ABU3EM11</accession>
<sequence>MSATWTTSSNLFSGLEQNGWKLFNQQGREIKRSTDLNQLQPVNQRYTLRLLDPVNLRVVGNPTLAYSDTTNGTIQFTAVSGKPGDYVALVENVGNRKYGNLSAYTSKVPGAVIPAITSDPLG</sequence>
<name>A0ABU3EM11_9RHOB</name>